<dbReference type="PANTHER" id="PTHR34512">
    <property type="entry name" value="CELL SURFACE PROTEIN"/>
    <property type="match status" value="1"/>
</dbReference>
<dbReference type="AlphaFoldDB" id="A0A2T5MID4"/>
<evidence type="ECO:0000256" key="1">
    <source>
        <dbReference type="ARBA" id="ARBA00022729"/>
    </source>
</evidence>
<sequence length="382" mass="40374">MKLSRVAPIAVVALAALTLTACSDKNLRKPKELQSIASPTVKTDKAWTSSVGGGSNNMYSGLQLKLEDDALFAADADGEVFAFNPANGNRIWRVKTKSRVISGPGVSGNAVLVGTLDGEVIALKRADGAELWRVKASSEVLAAPSGDGDMLVTRTVDGRLSGLSVDNGERKWVSDHSVPNLTLRGLSAPLVLDGRVYIGLDNGRLAALRLTDGQPVWEQAIAVPTGRTELERLTDIDAGLLASGSEIFAVSFSGEFVCVDADTGQVLWRRTVKSYSGMVVTGDLVVVTDESGVVWGLDARTGAAAWKQEGLLYRKLSPPAAFAGYVVVGDYEGYLHWLNPKDGTIVGRSRAGSDPIRAAMVATDKLLYVMNNGGKITAVSAK</sequence>
<dbReference type="GO" id="GO:0043165">
    <property type="term" value="P:Gram-negative-bacterium-type cell outer membrane assembly"/>
    <property type="evidence" value="ECO:0007669"/>
    <property type="project" value="UniProtKB-UniRule"/>
</dbReference>
<accession>A0A2T5MID4</accession>
<dbReference type="SMART" id="SM00564">
    <property type="entry name" value="PQQ"/>
    <property type="match status" value="7"/>
</dbReference>
<dbReference type="InterPro" id="IPR011047">
    <property type="entry name" value="Quinoprotein_ADH-like_sf"/>
</dbReference>
<dbReference type="SUPFAM" id="SSF50998">
    <property type="entry name" value="Quinoprotein alcohol dehydrogenase-like"/>
    <property type="match status" value="1"/>
</dbReference>
<keyword evidence="1 4" id="KW-0732">Signal</keyword>
<dbReference type="InterPro" id="IPR017687">
    <property type="entry name" value="BamB"/>
</dbReference>
<dbReference type="InterPro" id="IPR015943">
    <property type="entry name" value="WD40/YVTN_repeat-like_dom_sf"/>
</dbReference>
<dbReference type="NCBIfam" id="TIGR03300">
    <property type="entry name" value="assembly_YfgL"/>
    <property type="match status" value="1"/>
</dbReference>
<comment type="subunit">
    <text evidence="4">Part of the Bam complex.</text>
</comment>
<dbReference type="GO" id="GO:0009279">
    <property type="term" value="C:cell outer membrane"/>
    <property type="evidence" value="ECO:0007669"/>
    <property type="project" value="UniProtKB-SubCell"/>
</dbReference>
<comment type="function">
    <text evidence="4">Part of the outer membrane protein assembly complex, which is involved in assembly and insertion of beta-barrel proteins into the outer membrane.</text>
</comment>
<comment type="subcellular location">
    <subcellularLocation>
        <location evidence="4">Cell outer membrane</location>
        <topology evidence="4">Lipid-anchor</topology>
    </subcellularLocation>
</comment>
<feature type="chain" id="PRO_5015794633" description="Outer membrane protein assembly factor BamB" evidence="5">
    <location>
        <begin position="22"/>
        <end position="382"/>
    </location>
</feature>
<dbReference type="PROSITE" id="PS51257">
    <property type="entry name" value="PROKAR_LIPOPROTEIN"/>
    <property type="match status" value="1"/>
</dbReference>
<dbReference type="Gene3D" id="2.130.10.10">
    <property type="entry name" value="YVTN repeat-like/Quinoprotein amine dehydrogenase"/>
    <property type="match status" value="1"/>
</dbReference>
<keyword evidence="4" id="KW-0564">Palmitate</keyword>
<evidence type="ECO:0000256" key="2">
    <source>
        <dbReference type="ARBA" id="ARBA00023136"/>
    </source>
</evidence>
<dbReference type="GO" id="GO:0051205">
    <property type="term" value="P:protein insertion into membrane"/>
    <property type="evidence" value="ECO:0007669"/>
    <property type="project" value="UniProtKB-UniRule"/>
</dbReference>
<dbReference type="OrthoDB" id="5173551at2"/>
<keyword evidence="2 4" id="KW-0472">Membrane</keyword>
<evidence type="ECO:0000256" key="4">
    <source>
        <dbReference type="HAMAP-Rule" id="MF_00923"/>
    </source>
</evidence>
<evidence type="ECO:0000256" key="3">
    <source>
        <dbReference type="ARBA" id="ARBA00023237"/>
    </source>
</evidence>
<keyword evidence="3 4" id="KW-0998">Cell outer membrane</keyword>
<dbReference type="Proteomes" id="UP000244248">
    <property type="component" value="Unassembled WGS sequence"/>
</dbReference>
<name>A0A2T5MID4_9GAMM</name>
<feature type="domain" description="Pyrrolo-quinoline quinone repeat" evidence="6">
    <location>
        <begin position="77"/>
        <end position="308"/>
    </location>
</feature>
<dbReference type="InterPro" id="IPR002372">
    <property type="entry name" value="PQQ_rpt_dom"/>
</dbReference>
<reference evidence="7 8" key="1">
    <citation type="submission" date="2018-04" db="EMBL/GenBank/DDBJ databases">
        <title>Novel species isolated from glacier.</title>
        <authorList>
            <person name="Liu Q."/>
            <person name="Xin Y.-H."/>
        </authorList>
    </citation>
    <scope>NUCLEOTIDE SEQUENCE [LARGE SCALE GENOMIC DNA]</scope>
    <source>
        <strain evidence="7 8">GT1R17</strain>
    </source>
</reference>
<dbReference type="InterPro" id="IPR018391">
    <property type="entry name" value="PQQ_b-propeller_rpt"/>
</dbReference>
<dbReference type="Pfam" id="PF13360">
    <property type="entry name" value="PQQ_2"/>
    <property type="match status" value="1"/>
</dbReference>
<dbReference type="HAMAP" id="MF_00923">
    <property type="entry name" value="OM_assembly_BamB"/>
    <property type="match status" value="1"/>
</dbReference>
<evidence type="ECO:0000259" key="6">
    <source>
        <dbReference type="Pfam" id="PF13360"/>
    </source>
</evidence>
<proteinExistence type="inferred from homology"/>
<evidence type="ECO:0000313" key="8">
    <source>
        <dbReference type="Proteomes" id="UP000244248"/>
    </source>
</evidence>
<gene>
    <name evidence="4 7" type="primary">bamB</name>
    <name evidence="7" type="ORF">CJD38_06745</name>
</gene>
<dbReference type="RefSeq" id="WP_107939535.1">
    <property type="nucleotide sequence ID" value="NZ_QANS01000002.1"/>
</dbReference>
<organism evidence="7 8">
    <name type="scientific">Stenotrophobium rhamnosiphilum</name>
    <dbReference type="NCBI Taxonomy" id="2029166"/>
    <lineage>
        <taxon>Bacteria</taxon>
        <taxon>Pseudomonadati</taxon>
        <taxon>Pseudomonadota</taxon>
        <taxon>Gammaproteobacteria</taxon>
        <taxon>Nevskiales</taxon>
        <taxon>Nevskiaceae</taxon>
        <taxon>Stenotrophobium</taxon>
    </lineage>
</organism>
<keyword evidence="8" id="KW-1185">Reference proteome</keyword>
<dbReference type="PANTHER" id="PTHR34512:SF30">
    <property type="entry name" value="OUTER MEMBRANE PROTEIN ASSEMBLY FACTOR BAMB"/>
    <property type="match status" value="1"/>
</dbReference>
<feature type="signal peptide" evidence="5">
    <location>
        <begin position="1"/>
        <end position="21"/>
    </location>
</feature>
<evidence type="ECO:0000256" key="5">
    <source>
        <dbReference type="SAM" id="SignalP"/>
    </source>
</evidence>
<evidence type="ECO:0000313" key="7">
    <source>
        <dbReference type="EMBL" id="PTU32341.1"/>
    </source>
</evidence>
<comment type="caution">
    <text evidence="7">The sequence shown here is derived from an EMBL/GenBank/DDBJ whole genome shotgun (WGS) entry which is preliminary data.</text>
</comment>
<keyword evidence="4" id="KW-0449">Lipoprotein</keyword>
<comment type="similarity">
    <text evidence="4">Belongs to the BamB family.</text>
</comment>
<dbReference type="EMBL" id="QANS01000002">
    <property type="protein sequence ID" value="PTU32341.1"/>
    <property type="molecule type" value="Genomic_DNA"/>
</dbReference>
<protein>
    <recommendedName>
        <fullName evidence="4">Outer membrane protein assembly factor BamB</fullName>
    </recommendedName>
</protein>